<dbReference type="GO" id="GO:0055085">
    <property type="term" value="P:transmembrane transport"/>
    <property type="evidence" value="ECO:0007669"/>
    <property type="project" value="InterPro"/>
</dbReference>
<gene>
    <name evidence="1" type="ORF">BcabD6B2_16320</name>
</gene>
<dbReference type="Proteomes" id="UP001497744">
    <property type="component" value="Unassembled WGS sequence"/>
</dbReference>
<dbReference type="AlphaFoldDB" id="A0AAV4LPK1"/>
<proteinExistence type="predicted"/>
<name>A0AAV4LPK1_BABCB</name>
<dbReference type="InterPro" id="IPR027246">
    <property type="entry name" value="Porin_Euk/Tom40"/>
</dbReference>
<comment type="caution">
    <text evidence="1">The sequence shown here is derived from an EMBL/GenBank/DDBJ whole genome shotgun (WGS) entry which is preliminary data.</text>
</comment>
<dbReference type="GO" id="GO:0005741">
    <property type="term" value="C:mitochondrial outer membrane"/>
    <property type="evidence" value="ECO:0007669"/>
    <property type="project" value="InterPro"/>
</dbReference>
<evidence type="ECO:0000313" key="2">
    <source>
        <dbReference type="Proteomes" id="UP001497744"/>
    </source>
</evidence>
<dbReference type="GeneID" id="94193678"/>
<dbReference type="Gene3D" id="2.40.160.10">
    <property type="entry name" value="Porin"/>
    <property type="match status" value="1"/>
</dbReference>
<dbReference type="RefSeq" id="XP_067714266.1">
    <property type="nucleotide sequence ID" value="XM_067858165.1"/>
</dbReference>
<dbReference type="EMBL" id="BPLF01000001">
    <property type="protein sequence ID" value="GIX62197.1"/>
    <property type="molecule type" value="Genomic_DNA"/>
</dbReference>
<evidence type="ECO:0000313" key="1">
    <source>
        <dbReference type="EMBL" id="GIX62197.1"/>
    </source>
</evidence>
<keyword evidence="2" id="KW-1185">Reference proteome</keyword>
<reference evidence="1 2" key="1">
    <citation type="submission" date="2021-06" db="EMBL/GenBank/DDBJ databases">
        <title>Genome sequence of Babesia caballi.</title>
        <authorList>
            <person name="Yamagishi J."/>
            <person name="Kidaka T."/>
            <person name="Ochi A."/>
        </authorList>
    </citation>
    <scope>NUCLEOTIDE SEQUENCE [LARGE SCALE GENOMIC DNA]</scope>
    <source>
        <strain evidence="1">USDA-D6B2</strain>
    </source>
</reference>
<accession>A0AAV4LPK1</accession>
<organism evidence="1 2">
    <name type="scientific">Babesia caballi</name>
    <dbReference type="NCBI Taxonomy" id="5871"/>
    <lineage>
        <taxon>Eukaryota</taxon>
        <taxon>Sar</taxon>
        <taxon>Alveolata</taxon>
        <taxon>Apicomplexa</taxon>
        <taxon>Aconoidasida</taxon>
        <taxon>Piroplasmida</taxon>
        <taxon>Babesiidae</taxon>
        <taxon>Babesia</taxon>
    </lineage>
</organism>
<dbReference type="Pfam" id="PF01459">
    <property type="entry name" value="Porin_3"/>
    <property type="match status" value="1"/>
</dbReference>
<sequence>MAPLKFEKLLCGPSVDLLTKDFAHENIWEVEQTDAQKRGNFVNNLKLDRNGALLGSTHLKCNVGPVHAELKMQNSAAHHIEMSAVNPKYTPMSVHGKYAFDISKGSKTCELVAEHVHPMNTSQLKVLPLVKSFSAFSLFNYRMNCRQLSCGTEVTGNDCNAFSNYSFGLGYKNTHKEKTYVVSARLFGEKDNLVKSLVGNIYAGTSHGSAQNALSVALEHNFSDAATKLKFAGLWHLTEPDHPTPAYVKGKCDTEGKIALTLFQRFNKNFAAAVGVDFNGKQPINPSNANYGFKVLLS</sequence>
<dbReference type="InterPro" id="IPR023614">
    <property type="entry name" value="Porin_dom_sf"/>
</dbReference>
<protein>
    <submittedName>
        <fullName evidence="1">Eukaryotic porin protein</fullName>
    </submittedName>
</protein>